<gene>
    <name evidence="2" type="ORF">ERS007739_00524</name>
</gene>
<organism evidence="2 3">
    <name type="scientific">Mycobacterium tuberculosis</name>
    <dbReference type="NCBI Taxonomy" id="1773"/>
    <lineage>
        <taxon>Bacteria</taxon>
        <taxon>Bacillati</taxon>
        <taxon>Actinomycetota</taxon>
        <taxon>Actinomycetes</taxon>
        <taxon>Mycobacteriales</taxon>
        <taxon>Mycobacteriaceae</taxon>
        <taxon>Mycobacterium</taxon>
        <taxon>Mycobacterium tuberculosis complex</taxon>
    </lineage>
</organism>
<dbReference type="Proteomes" id="UP000039021">
    <property type="component" value="Unassembled WGS sequence"/>
</dbReference>
<name>A0A916L823_MYCTX</name>
<reference evidence="3" key="1">
    <citation type="submission" date="2015-03" db="EMBL/GenBank/DDBJ databases">
        <authorList>
            <consortium name="Pathogen Informatics"/>
        </authorList>
    </citation>
    <scope>NUCLEOTIDE SEQUENCE [LARGE SCALE GENOMIC DNA]</scope>
    <source>
        <strain evidence="3">N09902308</strain>
    </source>
</reference>
<feature type="region of interest" description="Disordered" evidence="1">
    <location>
        <begin position="1"/>
        <end position="24"/>
    </location>
</feature>
<evidence type="ECO:0000313" key="2">
    <source>
        <dbReference type="EMBL" id="COX02009.1"/>
    </source>
</evidence>
<protein>
    <submittedName>
        <fullName evidence="2">Uncharacterized protein</fullName>
    </submittedName>
</protein>
<evidence type="ECO:0000256" key="1">
    <source>
        <dbReference type="SAM" id="MobiDB-lite"/>
    </source>
</evidence>
<accession>A0A916L823</accession>
<proteinExistence type="predicted"/>
<comment type="caution">
    <text evidence="2">The sequence shown here is derived from an EMBL/GenBank/DDBJ whole genome shotgun (WGS) entry which is preliminary data.</text>
</comment>
<sequence length="79" mass="8382">MRTSAPAWAKANAMAAPRPRPPPVMTATLSSRRNISRIMAPSFPAVGRNGNKLAAASCDCSRNLGVCLLCMHGIRTSFP</sequence>
<dbReference type="EMBL" id="CSBK01000151">
    <property type="protein sequence ID" value="COX02009.1"/>
    <property type="molecule type" value="Genomic_DNA"/>
</dbReference>
<feature type="compositionally biased region" description="Low complexity" evidence="1">
    <location>
        <begin position="1"/>
        <end position="17"/>
    </location>
</feature>
<evidence type="ECO:0000313" key="3">
    <source>
        <dbReference type="Proteomes" id="UP000039021"/>
    </source>
</evidence>
<dbReference type="AlphaFoldDB" id="A0A916L823"/>